<dbReference type="AlphaFoldDB" id="A0A964UQG8"/>
<accession>A0A964UQG8</accession>
<proteinExistence type="predicted"/>
<evidence type="ECO:0000313" key="3">
    <source>
        <dbReference type="Proteomes" id="UP000598297"/>
    </source>
</evidence>
<dbReference type="EMBL" id="JAAAHS010000069">
    <property type="protein sequence ID" value="NBE52153.1"/>
    <property type="molecule type" value="Genomic_DNA"/>
</dbReference>
<protein>
    <recommendedName>
        <fullName evidence="4">Sporadically distributed protein, TIGR04141 family</fullName>
    </recommendedName>
</protein>
<organism evidence="2 3">
    <name type="scientific">Streptomyces boluensis</name>
    <dbReference type="NCBI Taxonomy" id="1775135"/>
    <lineage>
        <taxon>Bacteria</taxon>
        <taxon>Bacillati</taxon>
        <taxon>Actinomycetota</taxon>
        <taxon>Actinomycetes</taxon>
        <taxon>Kitasatosporales</taxon>
        <taxon>Streptomycetaceae</taxon>
        <taxon>Streptomyces</taxon>
    </lineage>
</organism>
<evidence type="ECO:0000313" key="2">
    <source>
        <dbReference type="EMBL" id="NBE52153.1"/>
    </source>
</evidence>
<sequence length="597" mass="65465">MLHKRHHVLPTSRAECAPHPRETSLPRTTASRRRLYRLLDVAPTPAAMLDTLDLEQLTAYHADVHDPSEFLGVPALRVTFGIDKDEASWCGELVQLTDEDVRERERRTGALLMIAVDSAVYAVGYDQGFRLLPTHLKDQSFGLSVAIRTIDPQHVRDFTANQLGAARTDISIVPGGTSVPALGLRAHSRIVRSLGGYLDNIDLTASGRPGRAMTVEGGVGLHLKLGTTPDTLIADIRTIAALLENTDPHPDLAFVEHIKPVTAPALRKTLDEQLDTILGQPTVDSICSAVPAEQIDDYTHAATYAIKIGDCAPFSTDTFDLDYFLTRARIIKPGQRIEALRHGTVALYSRERASAVDHLSTTSALKWIEAHVSLGSRRFCFLDGAWFEFGATYLRALRETVAPLFPANPSLDLPAWQYSLEVNKKGKTVRRPTREATYNEQASKNRPGWVCLDQKNVNNPLKASNAVEICDLLTPDNTLVLVKKAHDSAPLSHLCYQAHVAVELLQQNPSVRAQFARQVHIQSDGRRTLPEDFTPRRAVFAILLKAGEKLTPDTLFPFSLITLAQTAQTLNARGVQVEVVGIEAALAPATDGLSEAA</sequence>
<comment type="caution">
    <text evidence="2">The sequence shown here is derived from an EMBL/GenBank/DDBJ whole genome shotgun (WGS) entry which is preliminary data.</text>
</comment>
<gene>
    <name evidence="2" type="ORF">GUY60_12110</name>
</gene>
<dbReference type="OrthoDB" id="3323334at2"/>
<dbReference type="Proteomes" id="UP000598297">
    <property type="component" value="Unassembled WGS sequence"/>
</dbReference>
<dbReference type="InterPro" id="IPR026487">
    <property type="entry name" value="CHP04141"/>
</dbReference>
<dbReference type="NCBIfam" id="TIGR04141">
    <property type="entry name" value="TIGR04141 family sporadically distributed protein"/>
    <property type="match status" value="1"/>
</dbReference>
<name>A0A964UQG8_9ACTN</name>
<feature type="region of interest" description="Disordered" evidence="1">
    <location>
        <begin position="1"/>
        <end position="27"/>
    </location>
</feature>
<dbReference type="Pfam" id="PF19614">
    <property type="entry name" value="DUF6119"/>
    <property type="match status" value="1"/>
</dbReference>
<evidence type="ECO:0008006" key="4">
    <source>
        <dbReference type="Google" id="ProtNLM"/>
    </source>
</evidence>
<keyword evidence="3" id="KW-1185">Reference proteome</keyword>
<evidence type="ECO:0000256" key="1">
    <source>
        <dbReference type="SAM" id="MobiDB-lite"/>
    </source>
</evidence>
<reference evidence="2" key="1">
    <citation type="submission" date="2020-01" db="EMBL/GenBank/DDBJ databases">
        <title>Whole-genome analyses of novel actinobacteria.</title>
        <authorList>
            <person name="Sahin N."/>
        </authorList>
    </citation>
    <scope>NUCLEOTIDE SEQUENCE</scope>
    <source>
        <strain evidence="2">YC537</strain>
    </source>
</reference>